<dbReference type="RefSeq" id="WP_149893458.1">
    <property type="nucleotide sequence ID" value="NZ_JBHUFA010000015.1"/>
</dbReference>
<comment type="caution">
    <text evidence="3">The sequence shown here is derived from an EMBL/GenBank/DDBJ whole genome shotgun (WGS) entry which is preliminary data.</text>
</comment>
<dbReference type="SUPFAM" id="SSF52833">
    <property type="entry name" value="Thioredoxin-like"/>
    <property type="match status" value="1"/>
</dbReference>
<dbReference type="InterPro" id="IPR050983">
    <property type="entry name" value="GST_Omega/HSP26"/>
</dbReference>
<dbReference type="SFLD" id="SFLDS00019">
    <property type="entry name" value="Glutathione_Transferase_(cytos"/>
    <property type="match status" value="1"/>
</dbReference>
<organism evidence="3 4">
    <name type="scientific">Roseibium aestuarii</name>
    <dbReference type="NCBI Taxonomy" id="2600299"/>
    <lineage>
        <taxon>Bacteria</taxon>
        <taxon>Pseudomonadati</taxon>
        <taxon>Pseudomonadota</taxon>
        <taxon>Alphaproteobacteria</taxon>
        <taxon>Hyphomicrobiales</taxon>
        <taxon>Stappiaceae</taxon>
        <taxon>Roseibium</taxon>
    </lineage>
</organism>
<evidence type="ECO:0000259" key="2">
    <source>
        <dbReference type="PROSITE" id="PS50405"/>
    </source>
</evidence>
<dbReference type="Proteomes" id="UP001597327">
    <property type="component" value="Unassembled WGS sequence"/>
</dbReference>
<feature type="domain" description="GST N-terminal" evidence="1">
    <location>
        <begin position="4"/>
        <end position="83"/>
    </location>
</feature>
<dbReference type="Pfam" id="PF13410">
    <property type="entry name" value="GST_C_2"/>
    <property type="match status" value="1"/>
</dbReference>
<dbReference type="Pfam" id="PF13409">
    <property type="entry name" value="GST_N_2"/>
    <property type="match status" value="1"/>
</dbReference>
<dbReference type="PANTHER" id="PTHR43968:SF6">
    <property type="entry name" value="GLUTATHIONE S-TRANSFERASE OMEGA"/>
    <property type="match status" value="1"/>
</dbReference>
<evidence type="ECO:0000313" key="3">
    <source>
        <dbReference type="EMBL" id="MFD1697198.1"/>
    </source>
</evidence>
<dbReference type="PROSITE" id="PS50405">
    <property type="entry name" value="GST_CTER"/>
    <property type="match status" value="1"/>
</dbReference>
<dbReference type="CDD" id="cd00299">
    <property type="entry name" value="GST_C_family"/>
    <property type="match status" value="1"/>
</dbReference>
<gene>
    <name evidence="3" type="ORF">ACFSC7_16900</name>
</gene>
<dbReference type="SUPFAM" id="SSF47616">
    <property type="entry name" value="GST C-terminal domain-like"/>
    <property type="match status" value="1"/>
</dbReference>
<dbReference type="InterPro" id="IPR036249">
    <property type="entry name" value="Thioredoxin-like_sf"/>
</dbReference>
<dbReference type="PANTHER" id="PTHR43968">
    <property type="match status" value="1"/>
</dbReference>
<proteinExistence type="predicted"/>
<dbReference type="InterPro" id="IPR036282">
    <property type="entry name" value="Glutathione-S-Trfase_C_sf"/>
</dbReference>
<protein>
    <submittedName>
        <fullName evidence="3">Glutathione S-transferase family protein</fullName>
    </submittedName>
</protein>
<dbReference type="Gene3D" id="3.40.30.10">
    <property type="entry name" value="Glutaredoxin"/>
    <property type="match status" value="1"/>
</dbReference>
<dbReference type="InterPro" id="IPR004045">
    <property type="entry name" value="Glutathione_S-Trfase_N"/>
</dbReference>
<dbReference type="InterPro" id="IPR040079">
    <property type="entry name" value="Glutathione_S-Trfase"/>
</dbReference>
<reference evidence="4" key="1">
    <citation type="journal article" date="2019" name="Int. J. Syst. Evol. Microbiol.">
        <title>The Global Catalogue of Microorganisms (GCM) 10K type strain sequencing project: providing services to taxonomists for standard genome sequencing and annotation.</title>
        <authorList>
            <consortium name="The Broad Institute Genomics Platform"/>
            <consortium name="The Broad Institute Genome Sequencing Center for Infectious Disease"/>
            <person name="Wu L."/>
            <person name="Ma J."/>
        </authorList>
    </citation>
    <scope>NUCLEOTIDE SEQUENCE [LARGE SCALE GENOMIC DNA]</scope>
    <source>
        <strain evidence="4">JCM 3369</strain>
    </source>
</reference>
<dbReference type="InterPro" id="IPR010987">
    <property type="entry name" value="Glutathione-S-Trfase_C-like"/>
</dbReference>
<dbReference type="EMBL" id="JBHUFA010000015">
    <property type="protein sequence ID" value="MFD1697198.1"/>
    <property type="molecule type" value="Genomic_DNA"/>
</dbReference>
<evidence type="ECO:0000259" key="1">
    <source>
        <dbReference type="PROSITE" id="PS50404"/>
    </source>
</evidence>
<dbReference type="SFLD" id="SFLDG00358">
    <property type="entry name" value="Main_(cytGST)"/>
    <property type="match status" value="1"/>
</dbReference>
<keyword evidence="4" id="KW-1185">Reference proteome</keyword>
<dbReference type="Gene3D" id="1.20.1050.10">
    <property type="match status" value="1"/>
</dbReference>
<sequence>MPAERYRIVGHRLCPYVQRVVITMLVKGMAFDRIDIDLDAKPDWLPDISPGGKVPVLEVLPGIWLFESGVIAKYLDSISGGGLLPSEPLPRAQYEAWLSYIDGLLSIVARVIYRDEGQAAVQRSLGELRASLPILAERISSSGYLAADSFGLLDAVLATLFRYFPVLSQLPGGEGLTSLPDMLAGWWERVKLLPFVQAAVPGTYEQELISLIAAQTGYAGRAFRAGSVS</sequence>
<name>A0ABW4K0D3_9HYPH</name>
<accession>A0ABW4K0D3</accession>
<feature type="domain" description="GST C-terminal" evidence="2">
    <location>
        <begin position="87"/>
        <end position="218"/>
    </location>
</feature>
<evidence type="ECO:0000313" key="4">
    <source>
        <dbReference type="Proteomes" id="UP001597327"/>
    </source>
</evidence>
<dbReference type="PROSITE" id="PS50404">
    <property type="entry name" value="GST_NTER"/>
    <property type="match status" value="1"/>
</dbReference>